<evidence type="ECO:0000313" key="5">
    <source>
        <dbReference type="Proteomes" id="UP000262901"/>
    </source>
</evidence>
<evidence type="ECO:0000313" key="2">
    <source>
        <dbReference type="EMBL" id="RFU50971.1"/>
    </source>
</evidence>
<gene>
    <name evidence="1" type="ORF">DDV21_008595</name>
    <name evidence="2" type="ORF">DDV22_05735</name>
    <name evidence="3" type="ORF">DDV23_04875</name>
</gene>
<dbReference type="EMBL" id="QVQZ01000008">
    <property type="protein sequence ID" value="RFU53363.1"/>
    <property type="molecule type" value="Genomic_DNA"/>
</dbReference>
<evidence type="ECO:0000313" key="3">
    <source>
        <dbReference type="EMBL" id="RFU53363.1"/>
    </source>
</evidence>
<name>A0A372KM61_9STRE</name>
<dbReference type="NCBIfam" id="TIGR01847">
    <property type="entry name" value="bacteriocin_sig"/>
    <property type="match status" value="1"/>
</dbReference>
<dbReference type="Proteomes" id="UP000246115">
    <property type="component" value="Chromosome"/>
</dbReference>
<sequence>MTLNKFNEISNSELELISGGGKIGAAVGGCLGGMLLAWAGGPVSATGYAVVCGTSAAASAYFN</sequence>
<proteinExistence type="predicted"/>
<reference evidence="4" key="3">
    <citation type="submission" date="2018-08" db="EMBL/GenBank/DDBJ databases">
        <title>Streptococcus chenjunshii sp. nov., isolated from stools sample of the Tibetan antelope in the Qinghai-Tibet plateau, China.</title>
        <authorList>
            <person name="Tian Z."/>
        </authorList>
    </citation>
    <scope>NUCLEOTIDE SEQUENCE [LARGE SCALE GENOMIC DNA]</scope>
    <source>
        <strain evidence="4">Z15</strain>
    </source>
</reference>
<dbReference type="KEGG" id="schj:DDV21_008595"/>
<dbReference type="EMBL" id="CP031733">
    <property type="protein sequence ID" value="AXQ79138.1"/>
    <property type="molecule type" value="Genomic_DNA"/>
</dbReference>
<reference evidence="3 5" key="2">
    <citation type="submission" date="2018-08" db="EMBL/GenBank/DDBJ databases">
        <title>Draft genome of Streptococcus sp. nov. Z1.</title>
        <authorList>
            <person name="Tian Z."/>
        </authorList>
    </citation>
    <scope>NUCLEOTIDE SEQUENCE [LARGE SCALE GENOMIC DNA]</scope>
    <source>
        <strain evidence="3">Z1</strain>
        <strain evidence="5">Z1(2018)</strain>
    </source>
</reference>
<dbReference type="Proteomes" id="UP000264056">
    <property type="component" value="Unassembled WGS sequence"/>
</dbReference>
<evidence type="ECO:0000313" key="4">
    <source>
        <dbReference type="Proteomes" id="UP000246115"/>
    </source>
</evidence>
<evidence type="ECO:0000313" key="1">
    <source>
        <dbReference type="EMBL" id="AXQ79138.1"/>
    </source>
</evidence>
<dbReference type="InterPro" id="IPR010133">
    <property type="entry name" value="Bacteriocin_signal_seq"/>
</dbReference>
<dbReference type="Proteomes" id="UP000262901">
    <property type="component" value="Unassembled WGS sequence"/>
</dbReference>
<evidence type="ECO:0000313" key="6">
    <source>
        <dbReference type="Proteomes" id="UP000264056"/>
    </source>
</evidence>
<accession>A0A346NDP3</accession>
<reference evidence="2 6" key="1">
    <citation type="submission" date="2018-08" db="EMBL/GenBank/DDBJ databases">
        <title>Draft genome of Streptococcus sp .nov. Z2.</title>
        <authorList>
            <person name="Tian Z."/>
        </authorList>
    </citation>
    <scope>NUCLEOTIDE SEQUENCE [LARGE SCALE GENOMIC DNA]</scope>
    <source>
        <strain evidence="2 6">Z2</strain>
    </source>
</reference>
<organism evidence="3 5">
    <name type="scientific">Streptococcus chenjunshii</name>
    <dbReference type="NCBI Taxonomy" id="2173853"/>
    <lineage>
        <taxon>Bacteria</taxon>
        <taxon>Bacillati</taxon>
        <taxon>Bacillota</taxon>
        <taxon>Bacilli</taxon>
        <taxon>Lactobacillales</taxon>
        <taxon>Streptococcaceae</taxon>
        <taxon>Streptococcus</taxon>
    </lineage>
</organism>
<dbReference type="AlphaFoldDB" id="A0A372KM61"/>
<protein>
    <submittedName>
        <fullName evidence="3">Bacteriocin</fullName>
    </submittedName>
</protein>
<accession>A0A372KM61</accession>
<reference evidence="1" key="4">
    <citation type="journal article" date="2019" name="Int. J. Syst. Evol. Microbiol.">
        <title>Streptococcus chenjunshii sp. nov. isolated from feces of Tibetan antelopes.</title>
        <authorList>
            <person name="Tian Z."/>
            <person name="Lu S."/>
            <person name="Jin D."/>
            <person name="Yang J."/>
            <person name="Pu J."/>
            <person name="Lai X.H."/>
            <person name="Bai X.N."/>
            <person name="Wu X.M."/>
            <person name="Li J."/>
            <person name="Wang S."/>
            <person name="Xu J."/>
        </authorList>
    </citation>
    <scope>NUCLEOTIDE SEQUENCE</scope>
    <source>
        <strain evidence="1">Z15</strain>
    </source>
</reference>
<dbReference type="RefSeq" id="WP_116877988.1">
    <property type="nucleotide sequence ID" value="NZ_CP031733.1"/>
</dbReference>
<keyword evidence="6" id="KW-1185">Reference proteome</keyword>
<dbReference type="EMBL" id="QVQY01000012">
    <property type="protein sequence ID" value="RFU50971.1"/>
    <property type="molecule type" value="Genomic_DNA"/>
</dbReference>